<accession>A0A1S8SAR1</accession>
<evidence type="ECO:0000256" key="2">
    <source>
        <dbReference type="ARBA" id="ARBA00022448"/>
    </source>
</evidence>
<evidence type="ECO:0000313" key="10">
    <source>
        <dbReference type="Proteomes" id="UP000190973"/>
    </source>
</evidence>
<feature type="transmembrane region" description="Helical" evidence="7">
    <location>
        <begin position="189"/>
        <end position="210"/>
    </location>
</feature>
<evidence type="ECO:0000256" key="1">
    <source>
        <dbReference type="ARBA" id="ARBA00004651"/>
    </source>
</evidence>
<gene>
    <name evidence="9" type="primary">araQ_7</name>
    <name evidence="9" type="ORF">CLBCK_15660</name>
</gene>
<sequence length="283" mass="31918">MKNKSRGASVLYDKTSSTLLSVGLWIVAFLYLFPLLWFILSSFKPGSELFSYPLTLLPKSPTVENYSNAWSTLDFFIYILNTSKAAIITTFLTVLASASCGYAFAKYDRKWLRFFFMCIIATTMLPTEVIMNPTFSVIKMLGLYDSSAGIIIPSINTATGIFMFRTFFVSVPDDLIESARIDGASEGKIFFRIMLPLAKPVIMALSIFSFQWRWNDYIWPLIVLNDPKKYTLQVAIRSLVGAENINWSLLIGASVISLIPLLLVFIVFQRYILDSNVTSGLKD</sequence>
<evidence type="ECO:0000256" key="7">
    <source>
        <dbReference type="RuleBase" id="RU363032"/>
    </source>
</evidence>
<keyword evidence="6 7" id="KW-0472">Membrane</keyword>
<evidence type="ECO:0000256" key="5">
    <source>
        <dbReference type="ARBA" id="ARBA00022989"/>
    </source>
</evidence>
<feature type="domain" description="ABC transmembrane type-1" evidence="8">
    <location>
        <begin position="79"/>
        <end position="268"/>
    </location>
</feature>
<comment type="similarity">
    <text evidence="7">Belongs to the binding-protein-dependent transport system permease family.</text>
</comment>
<keyword evidence="5 7" id="KW-1133">Transmembrane helix</keyword>
<feature type="transmembrane region" description="Helical" evidence="7">
    <location>
        <begin position="20"/>
        <end position="40"/>
    </location>
</feature>
<dbReference type="PANTHER" id="PTHR43744">
    <property type="entry name" value="ABC TRANSPORTER PERMEASE PROTEIN MG189-RELATED-RELATED"/>
    <property type="match status" value="1"/>
</dbReference>
<feature type="transmembrane region" description="Helical" evidence="7">
    <location>
        <begin position="150"/>
        <end position="168"/>
    </location>
</feature>
<feature type="transmembrane region" description="Helical" evidence="7">
    <location>
        <begin position="247"/>
        <end position="268"/>
    </location>
</feature>
<evidence type="ECO:0000313" key="9">
    <source>
        <dbReference type="EMBL" id="OOM62630.1"/>
    </source>
</evidence>
<dbReference type="PANTHER" id="PTHR43744:SF8">
    <property type="entry name" value="SN-GLYCEROL-3-PHOSPHATE TRANSPORT SYSTEM PERMEASE PROTEIN UGPE"/>
    <property type="match status" value="1"/>
</dbReference>
<protein>
    <submittedName>
        <fullName evidence="9">L-arabinose transport system permease protein AraQ</fullName>
    </submittedName>
</protein>
<dbReference type="EMBL" id="LZZI01000020">
    <property type="protein sequence ID" value="OOM62630.1"/>
    <property type="molecule type" value="Genomic_DNA"/>
</dbReference>
<organism evidence="9 10">
    <name type="scientific">Clostridium beijerinckii</name>
    <name type="common">Clostridium MP</name>
    <dbReference type="NCBI Taxonomy" id="1520"/>
    <lineage>
        <taxon>Bacteria</taxon>
        <taxon>Bacillati</taxon>
        <taxon>Bacillota</taxon>
        <taxon>Clostridia</taxon>
        <taxon>Eubacteriales</taxon>
        <taxon>Clostridiaceae</taxon>
        <taxon>Clostridium</taxon>
    </lineage>
</organism>
<dbReference type="RefSeq" id="WP_077838247.1">
    <property type="nucleotide sequence ID" value="NZ_JABTAE010000001.1"/>
</dbReference>
<keyword evidence="4 7" id="KW-0812">Transmembrane</keyword>
<dbReference type="Gene3D" id="1.10.3720.10">
    <property type="entry name" value="MetI-like"/>
    <property type="match status" value="1"/>
</dbReference>
<comment type="caution">
    <text evidence="9">The sequence shown here is derived from an EMBL/GenBank/DDBJ whole genome shotgun (WGS) entry which is preliminary data.</text>
</comment>
<feature type="transmembrane region" description="Helical" evidence="7">
    <location>
        <begin position="75"/>
        <end position="104"/>
    </location>
</feature>
<evidence type="ECO:0000256" key="3">
    <source>
        <dbReference type="ARBA" id="ARBA00022475"/>
    </source>
</evidence>
<evidence type="ECO:0000259" key="8">
    <source>
        <dbReference type="PROSITE" id="PS50928"/>
    </source>
</evidence>
<dbReference type="Proteomes" id="UP000190973">
    <property type="component" value="Unassembled WGS sequence"/>
</dbReference>
<keyword evidence="3" id="KW-1003">Cell membrane</keyword>
<dbReference type="Pfam" id="PF00528">
    <property type="entry name" value="BPD_transp_1"/>
    <property type="match status" value="1"/>
</dbReference>
<keyword evidence="2 7" id="KW-0813">Transport</keyword>
<dbReference type="GO" id="GO:0005886">
    <property type="term" value="C:plasma membrane"/>
    <property type="evidence" value="ECO:0007669"/>
    <property type="project" value="UniProtKB-SubCell"/>
</dbReference>
<name>A0A1S8SAR1_CLOBE</name>
<dbReference type="InterPro" id="IPR035906">
    <property type="entry name" value="MetI-like_sf"/>
</dbReference>
<comment type="subcellular location">
    <subcellularLocation>
        <location evidence="1 7">Cell membrane</location>
        <topology evidence="1 7">Multi-pass membrane protein</topology>
    </subcellularLocation>
</comment>
<dbReference type="SUPFAM" id="SSF161098">
    <property type="entry name" value="MetI-like"/>
    <property type="match status" value="1"/>
</dbReference>
<evidence type="ECO:0000256" key="4">
    <source>
        <dbReference type="ARBA" id="ARBA00022692"/>
    </source>
</evidence>
<dbReference type="GO" id="GO:0055085">
    <property type="term" value="P:transmembrane transport"/>
    <property type="evidence" value="ECO:0007669"/>
    <property type="project" value="InterPro"/>
</dbReference>
<dbReference type="AlphaFoldDB" id="A0A1S8SAR1"/>
<reference evidence="9 10" key="1">
    <citation type="submission" date="2016-05" db="EMBL/GenBank/DDBJ databases">
        <title>Microbial solvent formation.</title>
        <authorList>
            <person name="Poehlein A."/>
            <person name="Montoya Solano J.D."/>
            <person name="Flitsch S."/>
            <person name="Krabben P."/>
            <person name="Duerre P."/>
            <person name="Daniel R."/>
        </authorList>
    </citation>
    <scope>NUCLEOTIDE SEQUENCE [LARGE SCALE GENOMIC DNA]</scope>
    <source>
        <strain evidence="9 10">DSM 53</strain>
    </source>
</reference>
<feature type="transmembrane region" description="Helical" evidence="7">
    <location>
        <begin position="111"/>
        <end position="130"/>
    </location>
</feature>
<dbReference type="PROSITE" id="PS50928">
    <property type="entry name" value="ABC_TM1"/>
    <property type="match status" value="1"/>
</dbReference>
<proteinExistence type="inferred from homology"/>
<evidence type="ECO:0000256" key="6">
    <source>
        <dbReference type="ARBA" id="ARBA00023136"/>
    </source>
</evidence>
<dbReference type="CDD" id="cd06261">
    <property type="entry name" value="TM_PBP2"/>
    <property type="match status" value="1"/>
</dbReference>
<dbReference type="InterPro" id="IPR000515">
    <property type="entry name" value="MetI-like"/>
</dbReference>